<evidence type="ECO:0000313" key="2">
    <source>
        <dbReference type="Proteomes" id="UP001295684"/>
    </source>
</evidence>
<comment type="caution">
    <text evidence="1">The sequence shown here is derived from an EMBL/GenBank/DDBJ whole genome shotgun (WGS) entry which is preliminary data.</text>
</comment>
<gene>
    <name evidence="1" type="ORF">ECRASSUSDP1_LOCUS20773</name>
</gene>
<organism evidence="1 2">
    <name type="scientific">Euplotes crassus</name>
    <dbReference type="NCBI Taxonomy" id="5936"/>
    <lineage>
        <taxon>Eukaryota</taxon>
        <taxon>Sar</taxon>
        <taxon>Alveolata</taxon>
        <taxon>Ciliophora</taxon>
        <taxon>Intramacronucleata</taxon>
        <taxon>Spirotrichea</taxon>
        <taxon>Hypotrichia</taxon>
        <taxon>Euplotida</taxon>
        <taxon>Euplotidae</taxon>
        <taxon>Moneuplotes</taxon>
    </lineage>
</organism>
<dbReference type="EMBL" id="CAMPGE010021204">
    <property type="protein sequence ID" value="CAI2379363.1"/>
    <property type="molecule type" value="Genomic_DNA"/>
</dbReference>
<name>A0AAD1XU32_EUPCR</name>
<dbReference type="Proteomes" id="UP001295684">
    <property type="component" value="Unassembled WGS sequence"/>
</dbReference>
<proteinExistence type="predicted"/>
<protein>
    <submittedName>
        <fullName evidence="1">Uncharacterized protein</fullName>
    </submittedName>
</protein>
<evidence type="ECO:0000313" key="1">
    <source>
        <dbReference type="EMBL" id="CAI2379363.1"/>
    </source>
</evidence>
<keyword evidence="2" id="KW-1185">Reference proteome</keyword>
<reference evidence="1" key="1">
    <citation type="submission" date="2023-07" db="EMBL/GenBank/DDBJ databases">
        <authorList>
            <consortium name="AG Swart"/>
            <person name="Singh M."/>
            <person name="Singh A."/>
            <person name="Seah K."/>
            <person name="Emmerich C."/>
        </authorList>
    </citation>
    <scope>NUCLEOTIDE SEQUENCE</scope>
    <source>
        <strain evidence="1">DP1</strain>
    </source>
</reference>
<accession>A0AAD1XU32</accession>
<sequence>MEFQIMCEDQRQTYADMSQVGEEEEPEIQGNEFCTYIKAVFEKEILQFEESKITVFEWYRRSLILAVEREVTIPQPDDLEGLRTLLTKYDSTLSPIHIDWKYTSKDPTAAPQLVIKLQAYLHYAKSFEETQQENNPDIPTKYTQLIPEIKHLSRKFESIYRTIYEYSFLTRNDFFSSSDSFCQLIN</sequence>
<dbReference type="AlphaFoldDB" id="A0AAD1XU32"/>